<proteinExistence type="predicted"/>
<dbReference type="Proteomes" id="UP000501868">
    <property type="component" value="Chromosome"/>
</dbReference>
<evidence type="ECO:0000256" key="8">
    <source>
        <dbReference type="ARBA" id="ARBA00023209"/>
    </source>
</evidence>
<evidence type="ECO:0000256" key="7">
    <source>
        <dbReference type="ARBA" id="ARBA00023098"/>
    </source>
</evidence>
<dbReference type="AlphaFoldDB" id="A0A6H1PA20"/>
<evidence type="ECO:0000256" key="2">
    <source>
        <dbReference type="ARBA" id="ARBA00022516"/>
    </source>
</evidence>
<keyword evidence="4" id="KW-0521">NADP</keyword>
<evidence type="ECO:0000256" key="6">
    <source>
        <dbReference type="ARBA" id="ARBA00023027"/>
    </source>
</evidence>
<dbReference type="PANTHER" id="PTHR43616:SF5">
    <property type="entry name" value="GLYCEROL DEHYDROGENASE 1"/>
    <property type="match status" value="1"/>
</dbReference>
<dbReference type="CDD" id="cd08175">
    <property type="entry name" value="G1PDH"/>
    <property type="match status" value="1"/>
</dbReference>
<keyword evidence="5" id="KW-0560">Oxidoreductase</keyword>
<dbReference type="GO" id="GO:0016614">
    <property type="term" value="F:oxidoreductase activity, acting on CH-OH group of donors"/>
    <property type="evidence" value="ECO:0007669"/>
    <property type="project" value="InterPro"/>
</dbReference>
<keyword evidence="2" id="KW-0444">Lipid biosynthesis</keyword>
<dbReference type="GO" id="GO:0046872">
    <property type="term" value="F:metal ion binding"/>
    <property type="evidence" value="ECO:0007669"/>
    <property type="project" value="UniProtKB-KW"/>
</dbReference>
<keyword evidence="8" id="KW-0594">Phospholipid biosynthesis</keyword>
<evidence type="ECO:0000256" key="3">
    <source>
        <dbReference type="ARBA" id="ARBA00022723"/>
    </source>
</evidence>
<dbReference type="GO" id="GO:0008654">
    <property type="term" value="P:phospholipid biosynthetic process"/>
    <property type="evidence" value="ECO:0007669"/>
    <property type="project" value="UniProtKB-KW"/>
</dbReference>
<protein>
    <submittedName>
        <fullName evidence="10">sn-glycerol-1-phosphate dehydrogenase</fullName>
    </submittedName>
</protein>
<dbReference type="EMBL" id="CP051128">
    <property type="protein sequence ID" value="QIZ10315.1"/>
    <property type="molecule type" value="Genomic_DNA"/>
</dbReference>
<evidence type="ECO:0000313" key="10">
    <source>
        <dbReference type="EMBL" id="QIZ10315.1"/>
    </source>
</evidence>
<dbReference type="SUPFAM" id="SSF56796">
    <property type="entry name" value="Dehydroquinate synthase-like"/>
    <property type="match status" value="1"/>
</dbReference>
<dbReference type="InterPro" id="IPR016205">
    <property type="entry name" value="Glycerol_DH"/>
</dbReference>
<dbReference type="InterPro" id="IPR032837">
    <property type="entry name" value="G1PDH"/>
</dbReference>
<evidence type="ECO:0000256" key="9">
    <source>
        <dbReference type="ARBA" id="ARBA00023264"/>
    </source>
</evidence>
<keyword evidence="9" id="KW-1208">Phospholipid metabolism</keyword>
<name>A0A6H1PA20_PRIMG</name>
<sequence length="411" mass="44806">MEKIINEILALSQGCDCGNNHVQIPIERIVVDNGALGEAVYYVKEKSYKHAVLVADENTFNVAGKRLALLFKEAKIDYTLCIISPDENNDVVADEASLVQLLVETPREADVIIAVGSGTIHDIARFCGSKTGIPFISIPTAPSVDGFTSMGAPLIVRGVKKTFQTASPIAVFADLAVLTHAPKKMVAAGFGDMIAKCTSLVDWKFGQLVGGEPYCPLTAKITKEALDSCIDNVDLIAVGNEEGIRVLIEALIKSGLAMLLFGQSHPASGGEHHLSHFWEMEFLRQKKSQVLHGAKVGVSTPLLANLYRTKCLSILEGNLNEMDQIESVSNLEVITKIKENMEEIIAIIKILPDSLQLRELVRKVGGATMPQQLGIDDELVNRSLHEAHHLRDRFTLLKFLNECVGSERSIS</sequence>
<dbReference type="Pfam" id="PF13685">
    <property type="entry name" value="Fe-ADH_2"/>
    <property type="match status" value="1"/>
</dbReference>
<organism evidence="10 11">
    <name type="scientific">Priestia megaterium</name>
    <name type="common">Bacillus megaterium</name>
    <dbReference type="NCBI Taxonomy" id="1404"/>
    <lineage>
        <taxon>Bacteria</taxon>
        <taxon>Bacillati</taxon>
        <taxon>Bacillota</taxon>
        <taxon>Bacilli</taxon>
        <taxon>Bacillales</taxon>
        <taxon>Bacillaceae</taxon>
        <taxon>Priestia</taxon>
    </lineage>
</organism>
<reference evidence="10 11" key="2">
    <citation type="submission" date="2020-04" db="EMBL/GenBank/DDBJ databases">
        <authorList>
            <person name="Fomenkov A."/>
            <person name="Anton B.P."/>
            <person name="Roberts R.J."/>
        </authorList>
    </citation>
    <scope>NUCLEOTIDE SEQUENCE [LARGE SCALE GENOMIC DNA]</scope>
    <source>
        <strain evidence="10 11">S2</strain>
    </source>
</reference>
<evidence type="ECO:0000256" key="4">
    <source>
        <dbReference type="ARBA" id="ARBA00022857"/>
    </source>
</evidence>
<accession>A0A6H1PA20</accession>
<dbReference type="Gene3D" id="3.40.50.1970">
    <property type="match status" value="1"/>
</dbReference>
<keyword evidence="3" id="KW-0479">Metal-binding</keyword>
<evidence type="ECO:0000256" key="5">
    <source>
        <dbReference type="ARBA" id="ARBA00023002"/>
    </source>
</evidence>
<keyword evidence="1" id="KW-0963">Cytoplasm</keyword>
<gene>
    <name evidence="10" type="ORF">HFZ78_29400</name>
</gene>
<dbReference type="PANTHER" id="PTHR43616">
    <property type="entry name" value="GLYCEROL DEHYDROGENASE"/>
    <property type="match status" value="1"/>
</dbReference>
<evidence type="ECO:0000256" key="1">
    <source>
        <dbReference type="ARBA" id="ARBA00022490"/>
    </source>
</evidence>
<dbReference type="Gene3D" id="1.20.1090.10">
    <property type="entry name" value="Dehydroquinate synthase-like - alpha domain"/>
    <property type="match status" value="1"/>
</dbReference>
<keyword evidence="7" id="KW-0443">Lipid metabolism</keyword>
<evidence type="ECO:0000313" key="11">
    <source>
        <dbReference type="Proteomes" id="UP000501868"/>
    </source>
</evidence>
<keyword evidence="6" id="KW-0520">NAD</keyword>
<reference evidence="10 11" key="1">
    <citation type="submission" date="2020-04" db="EMBL/GenBank/DDBJ databases">
        <title>Genome-Wide Identification of 5-Methylcytosine Sites in Bacterial Genomes By High-Throughput Sequencing of MspJI Restriction Fragments.</title>
        <authorList>
            <person name="Wu V."/>
        </authorList>
    </citation>
    <scope>NUCLEOTIDE SEQUENCE [LARGE SCALE GENOMIC DNA]</scope>
    <source>
        <strain evidence="10 11">S2</strain>
    </source>
</reference>